<accession>H8YX59</accession>
<keyword evidence="1" id="KW-0812">Transmembrane</keyword>
<dbReference type="HOGENOM" id="CLU_3259158_0_0_6"/>
<name>H8YX59_9GAMM</name>
<dbReference type="Proteomes" id="UP000002964">
    <property type="component" value="Unassembled WGS sequence"/>
</dbReference>
<proteinExistence type="predicted"/>
<evidence type="ECO:0000313" key="2">
    <source>
        <dbReference type="EMBL" id="EIC23035.1"/>
    </source>
</evidence>
<protein>
    <submittedName>
        <fullName evidence="2">Uncharacterized protein</fullName>
    </submittedName>
</protein>
<feature type="transmembrane region" description="Helical" evidence="1">
    <location>
        <begin position="12"/>
        <end position="32"/>
    </location>
</feature>
<dbReference type="EMBL" id="JH603168">
    <property type="protein sequence ID" value="EIC23035.1"/>
    <property type="molecule type" value="Genomic_DNA"/>
</dbReference>
<evidence type="ECO:0000313" key="3">
    <source>
        <dbReference type="Proteomes" id="UP000002964"/>
    </source>
</evidence>
<reference evidence="2 3" key="2">
    <citation type="submission" date="2011-11" db="EMBL/GenBank/DDBJ databases">
        <authorList>
            <consortium name="US DOE Joint Genome Institute"/>
            <person name="Lucas S."/>
            <person name="Han J."/>
            <person name="Lapidus A."/>
            <person name="Cheng J.-F."/>
            <person name="Goodwin L."/>
            <person name="Pitluck S."/>
            <person name="Peters L."/>
            <person name="Ovchinnikova G."/>
            <person name="Zhang X."/>
            <person name="Detter J.C."/>
            <person name="Han C."/>
            <person name="Tapia R."/>
            <person name="Land M."/>
            <person name="Hauser L."/>
            <person name="Kyrpides N."/>
            <person name="Ivanova N."/>
            <person name="Pagani I."/>
            <person name="Vogl K."/>
            <person name="Liu Z."/>
            <person name="Overmann J."/>
            <person name="Frigaard N.-U."/>
            <person name="Bryant D."/>
            <person name="Woyke T."/>
        </authorList>
    </citation>
    <scope>NUCLEOTIDE SEQUENCE [LARGE SCALE GENOMIC DNA]</scope>
    <source>
        <strain evidence="2 3">970</strain>
    </source>
</reference>
<keyword evidence="1" id="KW-1133">Transmembrane helix</keyword>
<reference evidence="3" key="1">
    <citation type="submission" date="2011-06" db="EMBL/GenBank/DDBJ databases">
        <authorList>
            <consortium name="US DOE Joint Genome Institute (JGI-PGF)"/>
            <person name="Lucas S."/>
            <person name="Han J."/>
            <person name="Lapidus A."/>
            <person name="Cheng J.-F."/>
            <person name="Goodwin L."/>
            <person name="Pitluck S."/>
            <person name="Peters L."/>
            <person name="Land M.L."/>
            <person name="Hauser L."/>
            <person name="Vogl K."/>
            <person name="Liu Z."/>
            <person name="Overmann J."/>
            <person name="Frigaard N.-U."/>
            <person name="Bryant D.A."/>
            <person name="Woyke T.J."/>
        </authorList>
    </citation>
    <scope>NUCLEOTIDE SEQUENCE [LARGE SCALE GENOMIC DNA]</scope>
    <source>
        <strain evidence="3">970</strain>
    </source>
</reference>
<organism evidence="2 3">
    <name type="scientific">Thiorhodovibrio frisius</name>
    <dbReference type="NCBI Taxonomy" id="631362"/>
    <lineage>
        <taxon>Bacteria</taxon>
        <taxon>Pseudomonadati</taxon>
        <taxon>Pseudomonadota</taxon>
        <taxon>Gammaproteobacteria</taxon>
        <taxon>Chromatiales</taxon>
        <taxon>Chromatiaceae</taxon>
        <taxon>Thiorhodovibrio</taxon>
    </lineage>
</organism>
<dbReference type="AlphaFoldDB" id="H8YX59"/>
<keyword evidence="3" id="KW-1185">Reference proteome</keyword>
<gene>
    <name evidence="2" type="ORF">Thi970DRAFT_00685</name>
</gene>
<evidence type="ECO:0000256" key="1">
    <source>
        <dbReference type="SAM" id="Phobius"/>
    </source>
</evidence>
<sequence>MKNLISNKNIYFFVFGAIGGLGSAIMYGVVGLDHTITHKSGS</sequence>
<keyword evidence="1" id="KW-0472">Membrane</keyword>